<accession>A0A0M8PNX7</accession>
<evidence type="ECO:0000313" key="7">
    <source>
        <dbReference type="EMBL" id="KOS56552.1"/>
    </source>
</evidence>
<evidence type="ECO:0000313" key="8">
    <source>
        <dbReference type="Proteomes" id="UP000037712"/>
    </source>
</evidence>
<dbReference type="GO" id="GO:0006107">
    <property type="term" value="P:oxaloacetate metabolic process"/>
    <property type="evidence" value="ECO:0007669"/>
    <property type="project" value="TreeGrafter"/>
</dbReference>
<dbReference type="PANTHER" id="PTHR32308:SF10">
    <property type="entry name" value="CITRATE LYASE SUBUNIT BETA"/>
    <property type="match status" value="1"/>
</dbReference>
<sequence>MRPLRSLLFVPAHREGWAQKAVRAGADAVILDLEDSVPEPSKADARAVATDTIDTLQREHPEVTVLVRPNPLDTDHFGKDLQAVVRAGLGGLLLPKIYGPREVLDFAALLDHFEIETSLDRGSVEVIPTLETAKSLVNCEAIAAAHPRVASLMVAAARDADVSREVGFEWTAEGLETLHYRSKAVLACRAAGLAHPIVGLWQEISDLDGLRRFAEGNRRLGFTGQVLIHPSHIPTVNDVYAPDPKVVDRFRRMIEAFEQAQAKGQAAALFEGEHVDIAHVKTARGVVALAESINTQ</sequence>
<evidence type="ECO:0000256" key="3">
    <source>
        <dbReference type="ARBA" id="ARBA00022842"/>
    </source>
</evidence>
<dbReference type="PATRIC" id="fig|1441923.3.peg.1944"/>
<dbReference type="InterPro" id="IPR015813">
    <property type="entry name" value="Pyrv/PenolPyrv_kinase-like_dom"/>
</dbReference>
<reference evidence="7 8" key="1">
    <citation type="journal article" date="2015" name="Genome Announc.">
        <title>Draft Genome Sequence of Rhodococcus rhodochrous Strain KG-21, a Soil Isolate from Oil Fields of Krishna-Godavari Basin, India.</title>
        <authorList>
            <person name="Dawar C."/>
            <person name="Aggarwal R.K."/>
        </authorList>
    </citation>
    <scope>NUCLEOTIDE SEQUENCE [LARGE SCALE GENOMIC DNA]</scope>
    <source>
        <strain evidence="7 8">KG-21</strain>
    </source>
</reference>
<feature type="binding site" evidence="4">
    <location>
        <position position="131"/>
    </location>
    <ligand>
        <name>substrate</name>
    </ligand>
</feature>
<evidence type="ECO:0000256" key="1">
    <source>
        <dbReference type="ARBA" id="ARBA00001946"/>
    </source>
</evidence>
<feature type="binding site" evidence="4">
    <location>
        <position position="68"/>
    </location>
    <ligand>
        <name>substrate</name>
    </ligand>
</feature>
<protein>
    <submittedName>
        <fullName evidence="7">Citryl-CoA lyase</fullName>
    </submittedName>
</protein>
<dbReference type="PANTHER" id="PTHR32308">
    <property type="entry name" value="LYASE BETA SUBUNIT, PUTATIVE (AFU_ORTHOLOGUE AFUA_4G13030)-RELATED"/>
    <property type="match status" value="1"/>
</dbReference>
<feature type="binding site" evidence="5">
    <location>
        <position position="159"/>
    </location>
    <ligand>
        <name>Mg(2+)</name>
        <dbReference type="ChEBI" id="CHEBI:18420"/>
    </ligand>
</feature>
<keyword evidence="2 5" id="KW-0479">Metal-binding</keyword>
<comment type="cofactor">
    <cofactor evidence="1">
        <name>Mg(2+)</name>
        <dbReference type="ChEBI" id="CHEBI:18420"/>
    </cofactor>
</comment>
<dbReference type="GO" id="GO:0000287">
    <property type="term" value="F:magnesium ion binding"/>
    <property type="evidence" value="ECO:0007669"/>
    <property type="project" value="TreeGrafter"/>
</dbReference>
<keyword evidence="7" id="KW-0456">Lyase</keyword>
<organism evidence="7 8">
    <name type="scientific">Rhodococcus rhodochrous KG-21</name>
    <dbReference type="NCBI Taxonomy" id="1441923"/>
    <lineage>
        <taxon>Bacteria</taxon>
        <taxon>Bacillati</taxon>
        <taxon>Actinomycetota</taxon>
        <taxon>Actinomycetes</taxon>
        <taxon>Mycobacteriales</taxon>
        <taxon>Nocardiaceae</taxon>
        <taxon>Rhodococcus</taxon>
    </lineage>
</organism>
<dbReference type="GO" id="GO:0016829">
    <property type="term" value="F:lyase activity"/>
    <property type="evidence" value="ECO:0007669"/>
    <property type="project" value="UniProtKB-KW"/>
</dbReference>
<feature type="domain" description="HpcH/HpaI aldolase/citrate lyase" evidence="6">
    <location>
        <begin position="5"/>
        <end position="230"/>
    </location>
</feature>
<reference evidence="8" key="2">
    <citation type="submission" date="2015-01" db="EMBL/GenBank/DDBJ databases">
        <title>Draft genome sequence of potential hydrocarbon metabolising strain of Rhodococcus rhodochrous.</title>
        <authorList>
            <person name="Aggarwal R.K."/>
            <person name="Dawar C."/>
        </authorList>
    </citation>
    <scope>NUCLEOTIDE SEQUENCE [LARGE SCALE GENOMIC DNA]</scope>
    <source>
        <strain evidence="8">KG-21</strain>
    </source>
</reference>
<dbReference type="AlphaFoldDB" id="A0A0M8PNX7"/>
<evidence type="ECO:0000256" key="2">
    <source>
        <dbReference type="ARBA" id="ARBA00022723"/>
    </source>
</evidence>
<dbReference type="RefSeq" id="WP_054372308.1">
    <property type="nucleotide sequence ID" value="NZ_AZYO01000016.1"/>
</dbReference>
<dbReference type="Pfam" id="PF03328">
    <property type="entry name" value="HpcH_HpaI"/>
    <property type="match status" value="1"/>
</dbReference>
<dbReference type="SUPFAM" id="SSF51621">
    <property type="entry name" value="Phosphoenolpyruvate/pyruvate domain"/>
    <property type="match status" value="1"/>
</dbReference>
<dbReference type="InterPro" id="IPR040442">
    <property type="entry name" value="Pyrv_kinase-like_dom_sf"/>
</dbReference>
<evidence type="ECO:0000256" key="5">
    <source>
        <dbReference type="PIRSR" id="PIRSR015582-2"/>
    </source>
</evidence>
<comment type="caution">
    <text evidence="7">The sequence shown here is derived from an EMBL/GenBank/DDBJ whole genome shotgun (WGS) entry which is preliminary data.</text>
</comment>
<dbReference type="EMBL" id="AZYO01000016">
    <property type="protein sequence ID" value="KOS56552.1"/>
    <property type="molecule type" value="Genomic_DNA"/>
</dbReference>
<dbReference type="Proteomes" id="UP000037712">
    <property type="component" value="Unassembled WGS sequence"/>
</dbReference>
<dbReference type="InterPro" id="IPR005000">
    <property type="entry name" value="Aldolase/citrate-lyase_domain"/>
</dbReference>
<dbReference type="Gene3D" id="3.20.20.60">
    <property type="entry name" value="Phosphoenolpyruvate-binding domains"/>
    <property type="match status" value="1"/>
</dbReference>
<evidence type="ECO:0000259" key="6">
    <source>
        <dbReference type="Pfam" id="PF03328"/>
    </source>
</evidence>
<dbReference type="InterPro" id="IPR011206">
    <property type="entry name" value="Citrate_lyase_beta/mcl1/mcl2"/>
</dbReference>
<name>A0A0M8PNX7_RHORH</name>
<dbReference type="PIRSF" id="PIRSF015582">
    <property type="entry name" value="Cit_lyase_B"/>
    <property type="match status" value="1"/>
</dbReference>
<proteinExistence type="predicted"/>
<evidence type="ECO:0000256" key="4">
    <source>
        <dbReference type="PIRSR" id="PIRSR015582-1"/>
    </source>
</evidence>
<feature type="binding site" evidence="5">
    <location>
        <position position="131"/>
    </location>
    <ligand>
        <name>Mg(2+)</name>
        <dbReference type="ChEBI" id="CHEBI:18420"/>
    </ligand>
</feature>
<gene>
    <name evidence="7" type="ORF">Z051_08765</name>
</gene>
<keyword evidence="3 5" id="KW-0460">Magnesium</keyword>